<evidence type="ECO:0000313" key="4">
    <source>
        <dbReference type="Proteomes" id="UP001178288"/>
    </source>
</evidence>
<keyword evidence="1" id="KW-0812">Transmembrane</keyword>
<dbReference type="InterPro" id="IPR036397">
    <property type="entry name" value="RNaseH_sf"/>
</dbReference>
<dbReference type="PROSITE" id="PS50994">
    <property type="entry name" value="INTEGRASE"/>
    <property type="match status" value="1"/>
</dbReference>
<gene>
    <name evidence="3" type="ORF">QNH39_12425</name>
</gene>
<dbReference type="InterPro" id="IPR012337">
    <property type="entry name" value="RNaseH-like_sf"/>
</dbReference>
<evidence type="ECO:0000259" key="2">
    <source>
        <dbReference type="PROSITE" id="PS50994"/>
    </source>
</evidence>
<reference evidence="3" key="1">
    <citation type="submission" date="2023-05" db="EMBL/GenBank/DDBJ databases">
        <title>Comparative genomics of Bacillaceae isolates and their secondary metabolite potential.</title>
        <authorList>
            <person name="Song L."/>
            <person name="Nielsen L.J."/>
            <person name="Mohite O."/>
            <person name="Xu X."/>
            <person name="Weber T."/>
            <person name="Kovacs A.T."/>
        </authorList>
    </citation>
    <scope>NUCLEOTIDE SEQUENCE</scope>
    <source>
        <strain evidence="3">XLM17</strain>
    </source>
</reference>
<dbReference type="SUPFAM" id="SSF53098">
    <property type="entry name" value="Ribonuclease H-like"/>
    <property type="match status" value="1"/>
</dbReference>
<dbReference type="PANTHER" id="PTHR46889">
    <property type="entry name" value="TRANSPOSASE INSF FOR INSERTION SEQUENCE IS3B-RELATED"/>
    <property type="match status" value="1"/>
</dbReference>
<dbReference type="Pfam" id="PF00665">
    <property type="entry name" value="rve"/>
    <property type="match status" value="1"/>
</dbReference>
<dbReference type="InterPro" id="IPR001584">
    <property type="entry name" value="Integrase_cat-core"/>
</dbReference>
<sequence length="174" mass="20073">MEHGIFSFRSYLVTGAILVVFSMDILATRTVPMIPKPNQVWTWDITWLPGPIKGPYFRLYMIDIFSRMPVGWDVWENEDAVYAEELIKKAFISEKIAGEPLVLHSDNGSPMKTATFQVLLQKLCIQKSYSRPRVSNVNPYSEAMFRTMKYRPEYPHKGFVSLDAARSWAAEFVL</sequence>
<organism evidence="3 4">
    <name type="scientific">Neobacillus novalis</name>
    <dbReference type="NCBI Taxonomy" id="220687"/>
    <lineage>
        <taxon>Bacteria</taxon>
        <taxon>Bacillati</taxon>
        <taxon>Bacillota</taxon>
        <taxon>Bacilli</taxon>
        <taxon>Bacillales</taxon>
        <taxon>Bacillaceae</taxon>
        <taxon>Neobacillus</taxon>
    </lineage>
</organism>
<proteinExistence type="predicted"/>
<protein>
    <submittedName>
        <fullName evidence="3">IS3 family transposase</fullName>
    </submittedName>
</protein>
<dbReference type="GO" id="GO:0015074">
    <property type="term" value="P:DNA integration"/>
    <property type="evidence" value="ECO:0007669"/>
    <property type="project" value="InterPro"/>
</dbReference>
<feature type="transmembrane region" description="Helical" evidence="1">
    <location>
        <begin position="6"/>
        <end position="27"/>
    </location>
</feature>
<evidence type="ECO:0000313" key="3">
    <source>
        <dbReference type="EMBL" id="WHY88591.1"/>
    </source>
</evidence>
<dbReference type="AlphaFoldDB" id="A0AA95MRG0"/>
<dbReference type="InterPro" id="IPR050900">
    <property type="entry name" value="Transposase_IS3/IS150/IS904"/>
</dbReference>
<keyword evidence="4" id="KW-1185">Reference proteome</keyword>
<dbReference type="RefSeq" id="WP_066086707.1">
    <property type="nucleotide sequence ID" value="NZ_CP126114.1"/>
</dbReference>
<dbReference type="GO" id="GO:0003676">
    <property type="term" value="F:nucleic acid binding"/>
    <property type="evidence" value="ECO:0007669"/>
    <property type="project" value="InterPro"/>
</dbReference>
<keyword evidence="1" id="KW-0472">Membrane</keyword>
<dbReference type="Proteomes" id="UP001178288">
    <property type="component" value="Chromosome"/>
</dbReference>
<evidence type="ECO:0000256" key="1">
    <source>
        <dbReference type="SAM" id="Phobius"/>
    </source>
</evidence>
<dbReference type="Gene3D" id="3.30.420.10">
    <property type="entry name" value="Ribonuclease H-like superfamily/Ribonuclease H"/>
    <property type="match status" value="1"/>
</dbReference>
<name>A0AA95MRG0_9BACI</name>
<dbReference type="EMBL" id="CP126114">
    <property type="protein sequence ID" value="WHY88591.1"/>
    <property type="molecule type" value="Genomic_DNA"/>
</dbReference>
<keyword evidence="1" id="KW-1133">Transmembrane helix</keyword>
<feature type="domain" description="Integrase catalytic" evidence="2">
    <location>
        <begin position="33"/>
        <end position="149"/>
    </location>
</feature>
<dbReference type="PANTHER" id="PTHR46889:SF4">
    <property type="entry name" value="TRANSPOSASE INSO FOR INSERTION SEQUENCE ELEMENT IS911B-RELATED"/>
    <property type="match status" value="1"/>
</dbReference>
<dbReference type="KEGG" id="nnv:QNH39_12425"/>
<accession>A0AA95MRG0</accession>